<comment type="caution">
    <text evidence="1">The sequence shown here is derived from an EMBL/GenBank/DDBJ whole genome shotgun (WGS) entry which is preliminary data.</text>
</comment>
<keyword evidence="2" id="KW-1185">Reference proteome</keyword>
<name>A0ACC3SWN5_LIPKO</name>
<proteinExistence type="predicted"/>
<sequence>MSSDSRFEYWASALRNPTLAALPTDFARPVPLTVVEAKHVFAFPEPAVQAVKQLAIVDNDSTVSFSPYTIALTAFVVLVFRLTGDEDIVVGANTAKDEPVVIRASVTGQLPFIELLKTVHKLELEGAAKSVPFADLISYLKAKSKSSESPSLFRLSFLHSGDESHRHLLAPVDGLVTDMTVFLDESGASPTLHLHYNSLLFRNDRIDVIAEQIAQITTLVSANPSIAIGAISCITPRQKAILPDPTRDLHWGRFRGAIHDIFAANAKKHPGRLCVLETKNPFDDATKDRSFTYQQIDEASNILAHHLVAKGISVGDVVTVYAFRGVDLVVSVMGVLKAGATFSVIDPAYPAARQNIYLSVAQPKGLIVLKKAGVLAISVRKYIETELSLLVDVPQLELQDDGTLLGGLVDGKDILADQFQFKAKQTGVVVGPDSTPTLSFTSGSEGIPKGVRGRHFSLTYYFPWMSETFGLSEADKFTMLSGIAHDPIQRDIFTPLFLGAQLLVPTADDIGTPGRLAEWMAENGASVTHLTPAMGQLLSAQATAAIPSLHHAFFVGDILTKRDCLRLQALARNVFIVNMYGTTETQRAVSYFEVPSIAKDATFLQSQKDVIVAGQGMLDVQLIVVNRHDRQQTCGVGEVGEIYVRAGGLAEGYLRLPDLTGQKFVKSWFVPEQYWQDDVVVRGDKEEPWRQYWFGPRDRLYRTGDLGRYTPDGNVECSGRADDQVKIRGFRIELGEIDTHLSQHRFVRENVTLVRRDKDEEPTLVSYIVPHNKGDLDDFLSGHESLDEEPDPIVKGLVKYRRLIKDVRDYLKTKLPTYAVPTVIVPLARMPLNPNGKVDKPALPFPDTVQLAAVASRTGSSSTTAVTESAFTPTQAAIRDVWLDVLPQRPASLGPGDSFFDIGGHSILATRMIFEVRKKFVVDLPLGFIYSHPTIAELATEIESIKGNDLPVAPQGQQDSRTNGAANGVLGSGGTGDSEYAADAKAIIKELLPDRFVSVKEPITPGKQVTVLLTGATGFLGSYIAYDLLAKHGRKSDISLILHVRASSPEEGLKRFKSSALAYGVWDDSFLSRITVVTGSLEQERLGVDQATWKKLADKVDVIIHNGAQVHWVYPYSILRSPNVLGTVYSMSLAAQGKPKVFSFVSSTSAIDTEHYVRLSDAITAKGGDGVLEEDDLQGSKTGLANGYGQSKWAAEYVIREAGRRGLTGAIIRPGYVTGESRRGITNTDDFIVRMIKGCTQLGLTPDIYNTVNMVPVDHVARVVVASSLYSPVAEDGFRVVHVTGHPRLRFNEFLDTLATYGYMTKKVDYIPWRIALERYVVEDSKDNALYPLLHFVLDNLPQSTKAPELDDRNAVQALRYDCDNWTGEDVSRGKGVTENIMGVYLAYLVDIGFLDTPAAAPGEGSKPLPSVGLDETVVKALKGVGGRGGLY</sequence>
<gene>
    <name evidence="1" type="ORF">V1525DRAFT_259803</name>
</gene>
<dbReference type="EMBL" id="MU971412">
    <property type="protein sequence ID" value="KAK9235544.1"/>
    <property type="molecule type" value="Genomic_DNA"/>
</dbReference>
<protein>
    <submittedName>
        <fullName evidence="1">Uncharacterized protein</fullName>
    </submittedName>
</protein>
<dbReference type="Proteomes" id="UP001433508">
    <property type="component" value="Unassembled WGS sequence"/>
</dbReference>
<reference evidence="2" key="1">
    <citation type="journal article" date="2024" name="Front. Bioeng. Biotechnol.">
        <title>Genome-scale model development and genomic sequencing of the oleaginous clade Lipomyces.</title>
        <authorList>
            <person name="Czajka J.J."/>
            <person name="Han Y."/>
            <person name="Kim J."/>
            <person name="Mondo S.J."/>
            <person name="Hofstad B.A."/>
            <person name="Robles A."/>
            <person name="Haridas S."/>
            <person name="Riley R."/>
            <person name="LaButti K."/>
            <person name="Pangilinan J."/>
            <person name="Andreopoulos W."/>
            <person name="Lipzen A."/>
            <person name="Yan J."/>
            <person name="Wang M."/>
            <person name="Ng V."/>
            <person name="Grigoriev I.V."/>
            <person name="Spatafora J.W."/>
            <person name="Magnuson J.K."/>
            <person name="Baker S.E."/>
            <person name="Pomraning K.R."/>
        </authorList>
    </citation>
    <scope>NUCLEOTIDE SEQUENCE [LARGE SCALE GENOMIC DNA]</scope>
    <source>
        <strain evidence="2">CBS 7786</strain>
    </source>
</reference>
<accession>A0ACC3SWN5</accession>
<evidence type="ECO:0000313" key="2">
    <source>
        <dbReference type="Proteomes" id="UP001433508"/>
    </source>
</evidence>
<evidence type="ECO:0000313" key="1">
    <source>
        <dbReference type="EMBL" id="KAK9235544.1"/>
    </source>
</evidence>
<organism evidence="1 2">
    <name type="scientific">Lipomyces kononenkoae</name>
    <name type="common">Yeast</name>
    <dbReference type="NCBI Taxonomy" id="34357"/>
    <lineage>
        <taxon>Eukaryota</taxon>
        <taxon>Fungi</taxon>
        <taxon>Dikarya</taxon>
        <taxon>Ascomycota</taxon>
        <taxon>Saccharomycotina</taxon>
        <taxon>Lipomycetes</taxon>
        <taxon>Lipomycetales</taxon>
        <taxon>Lipomycetaceae</taxon>
        <taxon>Lipomyces</taxon>
    </lineage>
</organism>